<evidence type="ECO:0000259" key="14">
    <source>
        <dbReference type="PROSITE" id="PS51559"/>
    </source>
</evidence>
<dbReference type="InterPro" id="IPR017408">
    <property type="entry name" value="Arginine_N-MeTrfase_2"/>
</dbReference>
<comment type="caution">
    <text evidence="15">The sequence shown here is derived from an EMBL/GenBank/DDBJ whole genome shotgun (WGS) entry which is preliminary data.</text>
</comment>
<dbReference type="InterPro" id="IPR036770">
    <property type="entry name" value="Ankyrin_rpt-contain_sf"/>
</dbReference>
<reference evidence="15 16" key="1">
    <citation type="submission" date="2023-01" db="EMBL/GenBank/DDBJ databases">
        <title>Analysis of 21 Apiospora genomes using comparative genomics revels a genus with tremendous synthesis potential of carbohydrate active enzymes and secondary metabolites.</title>
        <authorList>
            <person name="Sorensen T."/>
        </authorList>
    </citation>
    <scope>NUCLEOTIDE SEQUENCE [LARGE SCALE GENOMIC DNA]</scope>
    <source>
        <strain evidence="15 16">CBS 114990</strain>
    </source>
</reference>
<evidence type="ECO:0000256" key="6">
    <source>
        <dbReference type="ARBA" id="ARBA00022490"/>
    </source>
</evidence>
<sequence>MGEPSNNQDALEARIPPSCPASISGILTQAWNHDLASLKPLLDVPGRASVQEPTTGETPLHAAIRSCGAAGAAASDLEAAKNVLEELFFNGAIWNDVDSNNETPGCVAARLGQADLYEMCIGAGVRAELLFGLLESYEELESMDEDDDEDEEVVDITADAAAPDGEEVPDLVVETNNEGHAAEKQPTKKKEEEEEEETEILESNPDRAFVAPSTSEAQASQVDSAEYLRSNLTYSAGKLTDDAANGVMMAWETSIMRASVDTLLPEQQPGRKVLNIGFGMGIIDGMFAATKPARHHIIEAHPDVLSHIATSPDCQFGPAWEASAPAPGAYKVHAGKWQDVVPKLLEAGETYDAIYFDTFGEDYAQLRMFFTEHVPGLLEEEGRFGFFNGLGADRQICYDVYTKVVEMHLSDAGMDVAWQEMDVDMQGLQEEGKGEWEGVKRRYWTLNSEYSFLLLSYSTPFFSFQTMLTNMYRRIPTTNLHFHEVKKIK</sequence>
<dbReference type="GeneID" id="92041293"/>
<dbReference type="InterPro" id="IPR051038">
    <property type="entry name" value="RMT2/GAMT_Mtase"/>
</dbReference>
<evidence type="ECO:0000256" key="2">
    <source>
        <dbReference type="ARBA" id="ARBA00004123"/>
    </source>
</evidence>
<dbReference type="SUPFAM" id="SSF53335">
    <property type="entry name" value="S-adenosyl-L-methionine-dependent methyltransferases"/>
    <property type="match status" value="1"/>
</dbReference>
<organism evidence="15 16">
    <name type="scientific">Apiospora hydei</name>
    <dbReference type="NCBI Taxonomy" id="1337664"/>
    <lineage>
        <taxon>Eukaryota</taxon>
        <taxon>Fungi</taxon>
        <taxon>Dikarya</taxon>
        <taxon>Ascomycota</taxon>
        <taxon>Pezizomycotina</taxon>
        <taxon>Sordariomycetes</taxon>
        <taxon>Xylariomycetidae</taxon>
        <taxon>Amphisphaeriales</taxon>
        <taxon>Apiosporaceae</taxon>
        <taxon>Apiospora</taxon>
    </lineage>
</organism>
<evidence type="ECO:0000256" key="5">
    <source>
        <dbReference type="ARBA" id="ARBA00018778"/>
    </source>
</evidence>
<evidence type="ECO:0000256" key="13">
    <source>
        <dbReference type="SAM" id="MobiDB-lite"/>
    </source>
</evidence>
<evidence type="ECO:0000256" key="12">
    <source>
        <dbReference type="ARBA" id="ARBA00031724"/>
    </source>
</evidence>
<name>A0ABR1X0J8_9PEZI</name>
<protein>
    <recommendedName>
        <fullName evidence="5">Protein arginine N-methyltransferase 2</fullName>
    </recommendedName>
    <alternativeName>
        <fullName evidence="11">Protein-arginine N5-methyltransferase</fullName>
    </alternativeName>
    <alternativeName>
        <fullName evidence="12">Type IV protein arginine N-methyltransferase</fullName>
    </alternativeName>
</protein>
<feature type="region of interest" description="Disordered" evidence="13">
    <location>
        <begin position="177"/>
        <end position="202"/>
    </location>
</feature>
<evidence type="ECO:0000256" key="9">
    <source>
        <dbReference type="ARBA" id="ARBA00022691"/>
    </source>
</evidence>
<accession>A0ABR1X0J8</accession>
<keyword evidence="7" id="KW-0489">Methyltransferase</keyword>
<evidence type="ECO:0000256" key="11">
    <source>
        <dbReference type="ARBA" id="ARBA00031001"/>
    </source>
</evidence>
<evidence type="ECO:0000313" key="15">
    <source>
        <dbReference type="EMBL" id="KAK8088957.1"/>
    </source>
</evidence>
<evidence type="ECO:0000256" key="8">
    <source>
        <dbReference type="ARBA" id="ARBA00022679"/>
    </source>
</evidence>
<feature type="domain" description="RMT2" evidence="14">
    <location>
        <begin position="218"/>
        <end position="489"/>
    </location>
</feature>
<keyword evidence="10" id="KW-0539">Nucleus</keyword>
<evidence type="ECO:0000256" key="10">
    <source>
        <dbReference type="ARBA" id="ARBA00023242"/>
    </source>
</evidence>
<evidence type="ECO:0000256" key="1">
    <source>
        <dbReference type="ARBA" id="ARBA00002207"/>
    </source>
</evidence>
<dbReference type="PROSITE" id="PS51559">
    <property type="entry name" value="SAM_RMT2"/>
    <property type="match status" value="1"/>
</dbReference>
<keyword evidence="16" id="KW-1185">Reference proteome</keyword>
<dbReference type="PANTHER" id="PTHR32379:SF1">
    <property type="entry name" value="GUANIDINOACETATE N-METHYLTRANSFERASE"/>
    <property type="match status" value="1"/>
</dbReference>
<feature type="compositionally biased region" description="Basic and acidic residues" evidence="13">
    <location>
        <begin position="180"/>
        <end position="191"/>
    </location>
</feature>
<evidence type="ECO:0000313" key="16">
    <source>
        <dbReference type="Proteomes" id="UP001433268"/>
    </source>
</evidence>
<keyword evidence="9" id="KW-0949">S-adenosyl-L-methionine</keyword>
<evidence type="ECO:0000256" key="3">
    <source>
        <dbReference type="ARBA" id="ARBA00004496"/>
    </source>
</evidence>
<keyword evidence="6" id="KW-0963">Cytoplasm</keyword>
<keyword evidence="8" id="KW-0808">Transferase</keyword>
<dbReference type="SUPFAM" id="SSF48403">
    <property type="entry name" value="Ankyrin repeat"/>
    <property type="match status" value="1"/>
</dbReference>
<dbReference type="Gene3D" id="3.40.50.150">
    <property type="entry name" value="Vaccinia Virus protein VP39"/>
    <property type="match status" value="1"/>
</dbReference>
<dbReference type="RefSeq" id="XP_066671851.1">
    <property type="nucleotide sequence ID" value="XM_066808233.1"/>
</dbReference>
<proteinExistence type="predicted"/>
<dbReference type="PANTHER" id="PTHR32379">
    <property type="entry name" value="GUANIDINOACETATE N-METHYLTRANSFERASE"/>
    <property type="match status" value="1"/>
</dbReference>
<gene>
    <name evidence="15" type="ORF">PG997_003918</name>
</gene>
<dbReference type="Proteomes" id="UP001433268">
    <property type="component" value="Unassembled WGS sequence"/>
</dbReference>
<dbReference type="PIRSF" id="PIRSF038148">
    <property type="entry name" value="Arginine_N-mtfrase-2"/>
    <property type="match status" value="1"/>
</dbReference>
<evidence type="ECO:0000256" key="7">
    <source>
        <dbReference type="ARBA" id="ARBA00022603"/>
    </source>
</evidence>
<comment type="subcellular location">
    <subcellularLocation>
        <location evidence="3">Cytoplasm</location>
    </subcellularLocation>
    <subcellularLocation>
        <location evidence="2">Nucleus</location>
    </subcellularLocation>
</comment>
<dbReference type="Gene3D" id="1.25.40.20">
    <property type="entry name" value="Ankyrin repeat-containing domain"/>
    <property type="match status" value="1"/>
</dbReference>
<dbReference type="InterPro" id="IPR029063">
    <property type="entry name" value="SAM-dependent_MTases_sf"/>
</dbReference>
<dbReference type="InterPro" id="IPR026480">
    <property type="entry name" value="RMT2_dom"/>
</dbReference>
<evidence type="ECO:0000256" key="4">
    <source>
        <dbReference type="ARBA" id="ARBA00011245"/>
    </source>
</evidence>
<comment type="function">
    <text evidence="1">S-adenosyl-L-methionine-dependent protein-arginine N-methyltransferase that methylates the delta-nitrogen atom of arginine residues to form N5-methylarginine (type IV) in target proteins. Monomethylates ribosomal protein L12.</text>
</comment>
<dbReference type="EMBL" id="JAQQWN010000004">
    <property type="protein sequence ID" value="KAK8088957.1"/>
    <property type="molecule type" value="Genomic_DNA"/>
</dbReference>
<comment type="subunit">
    <text evidence="4">Monomer.</text>
</comment>